<evidence type="ECO:0000256" key="1">
    <source>
        <dbReference type="SAM" id="Phobius"/>
    </source>
</evidence>
<reference evidence="3" key="1">
    <citation type="journal article" date="2013" name="Nat. Biotechnol.">
        <title>Chinese hamster genome sequenced from sorted chromosomes.</title>
        <authorList>
            <person name="Brinkrolf K."/>
            <person name="Rupp O."/>
            <person name="Laux H."/>
            <person name="Kollin F."/>
            <person name="Ernst W."/>
            <person name="Linke B."/>
            <person name="Kofler R."/>
            <person name="Romand S."/>
            <person name="Hesse F."/>
            <person name="Budach W.E."/>
            <person name="Galosy S."/>
            <person name="Muller D."/>
            <person name="Noll T."/>
            <person name="Wienberg J."/>
            <person name="Jostock T."/>
            <person name="Leonard M."/>
            <person name="Grillari J."/>
            <person name="Tauch A."/>
            <person name="Goesmann A."/>
            <person name="Helk B."/>
            <person name="Mott J.E."/>
            <person name="Puhler A."/>
            <person name="Borth N."/>
        </authorList>
    </citation>
    <scope>NUCLEOTIDE SEQUENCE [LARGE SCALE GENOMIC DNA]</scope>
    <source>
        <strain evidence="3">17A/GY</strain>
    </source>
</reference>
<dbReference type="AlphaFoldDB" id="A0A061IM46"/>
<evidence type="ECO:0000313" key="3">
    <source>
        <dbReference type="Proteomes" id="UP000030759"/>
    </source>
</evidence>
<gene>
    <name evidence="2" type="ORF">H671_1g2701</name>
</gene>
<feature type="transmembrane region" description="Helical" evidence="1">
    <location>
        <begin position="103"/>
        <end position="128"/>
    </location>
</feature>
<organism evidence="2 3">
    <name type="scientific">Cricetulus griseus</name>
    <name type="common">Chinese hamster</name>
    <name type="synonym">Cricetulus barabensis griseus</name>
    <dbReference type="NCBI Taxonomy" id="10029"/>
    <lineage>
        <taxon>Eukaryota</taxon>
        <taxon>Metazoa</taxon>
        <taxon>Chordata</taxon>
        <taxon>Craniata</taxon>
        <taxon>Vertebrata</taxon>
        <taxon>Euteleostomi</taxon>
        <taxon>Mammalia</taxon>
        <taxon>Eutheria</taxon>
        <taxon>Euarchontoglires</taxon>
        <taxon>Glires</taxon>
        <taxon>Rodentia</taxon>
        <taxon>Myomorpha</taxon>
        <taxon>Muroidea</taxon>
        <taxon>Cricetidae</taxon>
        <taxon>Cricetinae</taxon>
        <taxon>Cricetulus</taxon>
    </lineage>
</organism>
<name>A0A061IM46_CRIGR</name>
<accession>A0A061IM46</accession>
<dbReference type="Proteomes" id="UP000030759">
    <property type="component" value="Unassembled WGS sequence"/>
</dbReference>
<protein>
    <submittedName>
        <fullName evidence="2">Uncharacterized protein</fullName>
    </submittedName>
</protein>
<keyword evidence="1" id="KW-1133">Transmembrane helix</keyword>
<sequence>MDPHMVLSSGLDPDDILALGGENDHSAGAPDINTDPGCRNAMDSDMTLSCSSGSDVAMTLSSKTGHSDMAASWSSVTNSDSGCWFDPGFFMVFSGNRSHVGQVFFYDFVEYVFCIFELCFVTFFYTYYP</sequence>
<keyword evidence="1" id="KW-0472">Membrane</keyword>
<keyword evidence="1" id="KW-0812">Transmembrane</keyword>
<dbReference type="EMBL" id="KE665293">
    <property type="protein sequence ID" value="ERE88930.1"/>
    <property type="molecule type" value="Genomic_DNA"/>
</dbReference>
<evidence type="ECO:0000313" key="2">
    <source>
        <dbReference type="EMBL" id="ERE88930.1"/>
    </source>
</evidence>
<proteinExistence type="predicted"/>